<proteinExistence type="predicted"/>
<keyword evidence="3" id="KW-1185">Reference proteome</keyword>
<sequence>MSSDPSGAAEQEPVGGFITEPLVVAAATTGGCCGEPADATGAVPGGQGGAVDRGLAARGRRRARGDRGGLPQ</sequence>
<dbReference type="Proteomes" id="UP000306274">
    <property type="component" value="Unassembled WGS sequence"/>
</dbReference>
<comment type="caution">
    <text evidence="2">The sequence shown here is derived from an EMBL/GenBank/DDBJ whole genome shotgun (WGS) entry which is preliminary data.</text>
</comment>
<evidence type="ECO:0000313" key="3">
    <source>
        <dbReference type="Proteomes" id="UP000306274"/>
    </source>
</evidence>
<evidence type="ECO:0000256" key="1">
    <source>
        <dbReference type="SAM" id="MobiDB-lite"/>
    </source>
</evidence>
<feature type="region of interest" description="Disordered" evidence="1">
    <location>
        <begin position="29"/>
        <end position="72"/>
    </location>
</feature>
<feature type="non-terminal residue" evidence="2">
    <location>
        <position position="72"/>
    </location>
</feature>
<evidence type="ECO:0000313" key="2">
    <source>
        <dbReference type="EMBL" id="TGZ04276.1"/>
    </source>
</evidence>
<protein>
    <submittedName>
        <fullName evidence="2">Uncharacterized protein</fullName>
    </submittedName>
</protein>
<accession>A0ABY2PAA1</accession>
<organism evidence="2 3">
    <name type="scientific">Streptomyces rhizosphaericola</name>
    <dbReference type="NCBI Taxonomy" id="2564098"/>
    <lineage>
        <taxon>Bacteria</taxon>
        <taxon>Bacillati</taxon>
        <taxon>Actinomycetota</taxon>
        <taxon>Actinomycetes</taxon>
        <taxon>Kitasatosporales</taxon>
        <taxon>Streptomycetaceae</taxon>
        <taxon>Streptomyces</taxon>
    </lineage>
</organism>
<gene>
    <name evidence="2" type="ORF">E5Z02_24250</name>
</gene>
<dbReference type="EMBL" id="SRZK01000292">
    <property type="protein sequence ID" value="TGZ04276.1"/>
    <property type="molecule type" value="Genomic_DNA"/>
</dbReference>
<reference evidence="2 3" key="1">
    <citation type="submission" date="2019-04" db="EMBL/GenBank/DDBJ databases">
        <title>Streptomyces rhizosphaericola sp. nov., an actinobacterium isolated from the wheat rhizosphere.</title>
        <authorList>
            <person name="Vargas Hoyos H.A."/>
            <person name="Santos S.N."/>
            <person name="Genuario D.B."/>
            <person name="Melo I.S."/>
            <person name="Da Silva L.J."/>
            <person name="Da Silva F.S.P."/>
            <person name="Zucchi T.D."/>
        </authorList>
    </citation>
    <scope>NUCLEOTIDE SEQUENCE [LARGE SCALE GENOMIC DNA]</scope>
    <source>
        <strain evidence="2 3">1AS2c</strain>
    </source>
</reference>
<name>A0ABY2PAA1_9ACTN</name>